<reference evidence="3" key="1">
    <citation type="submission" date="2023-03" db="EMBL/GenBank/DDBJ databases">
        <title>Massive genome expansion in bonnet fungi (Mycena s.s.) driven by repeated elements and novel gene families across ecological guilds.</title>
        <authorList>
            <consortium name="Lawrence Berkeley National Laboratory"/>
            <person name="Harder C.B."/>
            <person name="Miyauchi S."/>
            <person name="Viragh M."/>
            <person name="Kuo A."/>
            <person name="Thoen E."/>
            <person name="Andreopoulos B."/>
            <person name="Lu D."/>
            <person name="Skrede I."/>
            <person name="Drula E."/>
            <person name="Henrissat B."/>
            <person name="Morin E."/>
            <person name="Kohler A."/>
            <person name="Barry K."/>
            <person name="LaButti K."/>
            <person name="Morin E."/>
            <person name="Salamov A."/>
            <person name="Lipzen A."/>
            <person name="Mereny Z."/>
            <person name="Hegedus B."/>
            <person name="Baldrian P."/>
            <person name="Stursova M."/>
            <person name="Weitz H."/>
            <person name="Taylor A."/>
            <person name="Grigoriev I.V."/>
            <person name="Nagy L.G."/>
            <person name="Martin F."/>
            <person name="Kauserud H."/>
        </authorList>
    </citation>
    <scope>NUCLEOTIDE SEQUENCE</scope>
    <source>
        <strain evidence="3">CBHHK188m</strain>
    </source>
</reference>
<dbReference type="AlphaFoldDB" id="A0AAD7NRX3"/>
<dbReference type="Proteomes" id="UP001215280">
    <property type="component" value="Unassembled WGS sequence"/>
</dbReference>
<dbReference type="PROSITE" id="PS51253">
    <property type="entry name" value="HTH_CENPB"/>
    <property type="match status" value="1"/>
</dbReference>
<evidence type="ECO:0000256" key="1">
    <source>
        <dbReference type="ARBA" id="ARBA00023125"/>
    </source>
</evidence>
<feature type="non-terminal residue" evidence="3">
    <location>
        <position position="1"/>
    </location>
</feature>
<proteinExistence type="predicted"/>
<keyword evidence="1" id="KW-0238">DNA-binding</keyword>
<feature type="domain" description="HTH CENPB-type" evidence="2">
    <location>
        <begin position="1"/>
        <end position="40"/>
    </location>
</feature>
<evidence type="ECO:0000259" key="2">
    <source>
        <dbReference type="PROSITE" id="PS51253"/>
    </source>
</evidence>
<evidence type="ECO:0000313" key="3">
    <source>
        <dbReference type="EMBL" id="KAJ7772615.1"/>
    </source>
</evidence>
<dbReference type="InterPro" id="IPR006600">
    <property type="entry name" value="HTH_CenpB_DNA-bd_dom"/>
</dbReference>
<keyword evidence="4" id="KW-1185">Reference proteome</keyword>
<dbReference type="EMBL" id="JARJLG010000019">
    <property type="protein sequence ID" value="KAJ7772615.1"/>
    <property type="molecule type" value="Genomic_DNA"/>
</dbReference>
<sequence length="85" mass="9986">RGMPLSLETIADFASELAGEDVGINWAKRFKERHPDLKVKWTTGLEECRARALTCPVVHEYFELLRDTINRYEIKDKNIYNMDEK</sequence>
<protein>
    <recommendedName>
        <fullName evidence="2">HTH CENPB-type domain-containing protein</fullName>
    </recommendedName>
</protein>
<dbReference type="GO" id="GO:0003677">
    <property type="term" value="F:DNA binding"/>
    <property type="evidence" value="ECO:0007669"/>
    <property type="project" value="UniProtKB-KW"/>
</dbReference>
<evidence type="ECO:0000313" key="4">
    <source>
        <dbReference type="Proteomes" id="UP001215280"/>
    </source>
</evidence>
<name>A0AAD7NRX3_9AGAR</name>
<organism evidence="3 4">
    <name type="scientific">Mycena maculata</name>
    <dbReference type="NCBI Taxonomy" id="230809"/>
    <lineage>
        <taxon>Eukaryota</taxon>
        <taxon>Fungi</taxon>
        <taxon>Dikarya</taxon>
        <taxon>Basidiomycota</taxon>
        <taxon>Agaricomycotina</taxon>
        <taxon>Agaricomycetes</taxon>
        <taxon>Agaricomycetidae</taxon>
        <taxon>Agaricales</taxon>
        <taxon>Marasmiineae</taxon>
        <taxon>Mycenaceae</taxon>
        <taxon>Mycena</taxon>
    </lineage>
</organism>
<accession>A0AAD7NRX3</accession>
<gene>
    <name evidence="3" type="ORF">DFH07DRAFT_708375</name>
</gene>
<feature type="non-terminal residue" evidence="3">
    <location>
        <position position="85"/>
    </location>
</feature>
<comment type="caution">
    <text evidence="3">The sequence shown here is derived from an EMBL/GenBank/DDBJ whole genome shotgun (WGS) entry which is preliminary data.</text>
</comment>